<evidence type="ECO:0000256" key="1">
    <source>
        <dbReference type="SAM" id="MobiDB-lite"/>
    </source>
</evidence>
<feature type="compositionally biased region" description="Basic and acidic residues" evidence="1">
    <location>
        <begin position="307"/>
        <end position="321"/>
    </location>
</feature>
<protein>
    <submittedName>
        <fullName evidence="2">Uncharacterized protein</fullName>
    </submittedName>
</protein>
<dbReference type="Proteomes" id="UP001278500">
    <property type="component" value="Unassembled WGS sequence"/>
</dbReference>
<evidence type="ECO:0000313" key="3">
    <source>
        <dbReference type="Proteomes" id="UP001278500"/>
    </source>
</evidence>
<comment type="caution">
    <text evidence="2">The sequence shown here is derived from an EMBL/GenBank/DDBJ whole genome shotgun (WGS) entry which is preliminary data.</text>
</comment>
<name>A0AAE0JBM6_9PEZI</name>
<keyword evidence="3" id="KW-1185">Reference proteome</keyword>
<dbReference type="RefSeq" id="XP_062679648.1">
    <property type="nucleotide sequence ID" value="XM_062830133.1"/>
</dbReference>
<feature type="compositionally biased region" description="Acidic residues" evidence="1">
    <location>
        <begin position="322"/>
        <end position="334"/>
    </location>
</feature>
<organism evidence="2 3">
    <name type="scientific">Neurospora tetraspora</name>
    <dbReference type="NCBI Taxonomy" id="94610"/>
    <lineage>
        <taxon>Eukaryota</taxon>
        <taxon>Fungi</taxon>
        <taxon>Dikarya</taxon>
        <taxon>Ascomycota</taxon>
        <taxon>Pezizomycotina</taxon>
        <taxon>Sordariomycetes</taxon>
        <taxon>Sordariomycetidae</taxon>
        <taxon>Sordariales</taxon>
        <taxon>Sordariaceae</taxon>
        <taxon>Neurospora</taxon>
    </lineage>
</organism>
<feature type="region of interest" description="Disordered" evidence="1">
    <location>
        <begin position="1"/>
        <end position="42"/>
    </location>
</feature>
<evidence type="ECO:0000313" key="2">
    <source>
        <dbReference type="EMBL" id="KAK3340706.1"/>
    </source>
</evidence>
<dbReference type="GeneID" id="87867287"/>
<feature type="compositionally biased region" description="Basic and acidic residues" evidence="1">
    <location>
        <begin position="213"/>
        <end position="253"/>
    </location>
</feature>
<feature type="region of interest" description="Disordered" evidence="1">
    <location>
        <begin position="307"/>
        <end position="368"/>
    </location>
</feature>
<dbReference type="EMBL" id="JAUEPP010000006">
    <property type="protein sequence ID" value="KAK3340706.1"/>
    <property type="molecule type" value="Genomic_DNA"/>
</dbReference>
<reference evidence="2" key="1">
    <citation type="journal article" date="2023" name="Mol. Phylogenet. Evol.">
        <title>Genome-scale phylogeny and comparative genomics of the fungal order Sordariales.</title>
        <authorList>
            <person name="Hensen N."/>
            <person name="Bonometti L."/>
            <person name="Westerberg I."/>
            <person name="Brannstrom I.O."/>
            <person name="Guillou S."/>
            <person name="Cros-Aarteil S."/>
            <person name="Calhoun S."/>
            <person name="Haridas S."/>
            <person name="Kuo A."/>
            <person name="Mondo S."/>
            <person name="Pangilinan J."/>
            <person name="Riley R."/>
            <person name="LaButti K."/>
            <person name="Andreopoulos B."/>
            <person name="Lipzen A."/>
            <person name="Chen C."/>
            <person name="Yan M."/>
            <person name="Daum C."/>
            <person name="Ng V."/>
            <person name="Clum A."/>
            <person name="Steindorff A."/>
            <person name="Ohm R.A."/>
            <person name="Martin F."/>
            <person name="Silar P."/>
            <person name="Natvig D.O."/>
            <person name="Lalanne C."/>
            <person name="Gautier V."/>
            <person name="Ament-Velasquez S.L."/>
            <person name="Kruys A."/>
            <person name="Hutchinson M.I."/>
            <person name="Powell A.J."/>
            <person name="Barry K."/>
            <person name="Miller A.N."/>
            <person name="Grigoriev I.V."/>
            <person name="Debuchy R."/>
            <person name="Gladieux P."/>
            <person name="Hiltunen Thoren M."/>
            <person name="Johannesson H."/>
        </authorList>
    </citation>
    <scope>NUCLEOTIDE SEQUENCE</scope>
    <source>
        <strain evidence="2">CBS 560.94</strain>
    </source>
</reference>
<accession>A0AAE0JBM6</accession>
<proteinExistence type="predicted"/>
<feature type="compositionally biased region" description="Basic and acidic residues" evidence="1">
    <location>
        <begin position="335"/>
        <end position="360"/>
    </location>
</feature>
<reference evidence="2" key="2">
    <citation type="submission" date="2023-06" db="EMBL/GenBank/DDBJ databases">
        <authorList>
            <consortium name="Lawrence Berkeley National Laboratory"/>
            <person name="Haridas S."/>
            <person name="Hensen N."/>
            <person name="Bonometti L."/>
            <person name="Westerberg I."/>
            <person name="Brannstrom I.O."/>
            <person name="Guillou S."/>
            <person name="Cros-Aarteil S."/>
            <person name="Calhoun S."/>
            <person name="Kuo A."/>
            <person name="Mondo S."/>
            <person name="Pangilinan J."/>
            <person name="Riley R."/>
            <person name="Labutti K."/>
            <person name="Andreopoulos B."/>
            <person name="Lipzen A."/>
            <person name="Chen C."/>
            <person name="Yanf M."/>
            <person name="Daum C."/>
            <person name="Ng V."/>
            <person name="Clum A."/>
            <person name="Steindorff A."/>
            <person name="Ohm R."/>
            <person name="Martin F."/>
            <person name="Silar P."/>
            <person name="Natvig D."/>
            <person name="Lalanne C."/>
            <person name="Gautier V."/>
            <person name="Ament-Velasquez S.L."/>
            <person name="Kruys A."/>
            <person name="Hutchinson M.I."/>
            <person name="Powell A.J."/>
            <person name="Barry K."/>
            <person name="Miller A.N."/>
            <person name="Grigoriev I.V."/>
            <person name="Debuchy R."/>
            <person name="Gladieux P."/>
            <person name="Thoren M.H."/>
            <person name="Johannesson H."/>
        </authorList>
    </citation>
    <scope>NUCLEOTIDE SEQUENCE</scope>
    <source>
        <strain evidence="2">CBS 560.94</strain>
    </source>
</reference>
<feature type="compositionally biased region" description="Polar residues" evidence="1">
    <location>
        <begin position="7"/>
        <end position="20"/>
    </location>
</feature>
<gene>
    <name evidence="2" type="ORF">B0H65DRAFT_559848</name>
</gene>
<dbReference type="AlphaFoldDB" id="A0AAE0JBM6"/>
<feature type="region of interest" description="Disordered" evidence="1">
    <location>
        <begin position="204"/>
        <end position="253"/>
    </location>
</feature>
<sequence>MEDLKSPNLSPLTSLTNTPRLLSPEPRVEHEETPSETAPDFVPIRRPRLHPRVLTLSHLRLRRLRHHLPRDLVSISKLCRDLQERVNDVPLPIMPTVPSVPHLRSAGPVTVYEQAVAAAAAATEDAERVADIKTQLELHAHELEVMRGAVFKRFEDLFDEEREKVLKKQVDCCFRDLKELQVEVNHRIWSGRLRQPLHQLGKVHVSLGGGVRGEGKGKEKGKGKERKDEREDEREDKREDERGGEGEPSVHARDVAMDMDLNMGAQFQFTEWPEFTDDEIMAMFKEMEEDLLDEPVDWEEILKAEAKSEEAQLSKPVKKESEDDQMQLDDADETETVRGDNTKEEVDGERMEDVDMKEPEESIWSEESGGVDPRAYLLTAHPCDPGAGASWHYTWNWRQ</sequence>